<evidence type="ECO:0000313" key="3">
    <source>
        <dbReference type="Proteomes" id="UP000646365"/>
    </source>
</evidence>
<feature type="domain" description="Amidase" evidence="1">
    <location>
        <begin position="25"/>
        <end position="412"/>
    </location>
</feature>
<dbReference type="Gene3D" id="3.90.1300.10">
    <property type="entry name" value="Amidase signature (AS) domain"/>
    <property type="match status" value="1"/>
</dbReference>
<reference evidence="2" key="1">
    <citation type="journal article" date="2014" name="Int. J. Syst. Evol. Microbiol.">
        <title>Complete genome sequence of Corynebacterium casei LMG S-19264T (=DSM 44701T), isolated from a smear-ripened cheese.</title>
        <authorList>
            <consortium name="US DOE Joint Genome Institute (JGI-PGF)"/>
            <person name="Walter F."/>
            <person name="Albersmeier A."/>
            <person name="Kalinowski J."/>
            <person name="Ruckert C."/>
        </authorList>
    </citation>
    <scope>NUCLEOTIDE SEQUENCE</scope>
    <source>
        <strain evidence="2">CGMCC 1.15725</strain>
    </source>
</reference>
<dbReference type="EMBL" id="BMJQ01000004">
    <property type="protein sequence ID" value="GGF12352.1"/>
    <property type="molecule type" value="Genomic_DNA"/>
</dbReference>
<protein>
    <submittedName>
        <fullName evidence="2">Amidase</fullName>
    </submittedName>
</protein>
<dbReference type="GO" id="GO:0003824">
    <property type="term" value="F:catalytic activity"/>
    <property type="evidence" value="ECO:0007669"/>
    <property type="project" value="InterPro"/>
</dbReference>
<comment type="caution">
    <text evidence="2">The sequence shown here is derived from an EMBL/GenBank/DDBJ whole genome shotgun (WGS) entry which is preliminary data.</text>
</comment>
<accession>A0A8J2YT05</accession>
<reference evidence="2" key="2">
    <citation type="submission" date="2020-09" db="EMBL/GenBank/DDBJ databases">
        <authorList>
            <person name="Sun Q."/>
            <person name="Zhou Y."/>
        </authorList>
    </citation>
    <scope>NUCLEOTIDE SEQUENCE</scope>
    <source>
        <strain evidence="2">CGMCC 1.15725</strain>
    </source>
</reference>
<dbReference type="PANTHER" id="PTHR11895:SF151">
    <property type="entry name" value="GLUTAMYL-TRNA(GLN) AMIDOTRANSFERASE SUBUNIT A"/>
    <property type="match status" value="1"/>
</dbReference>
<evidence type="ECO:0000259" key="1">
    <source>
        <dbReference type="Pfam" id="PF01425"/>
    </source>
</evidence>
<keyword evidence="3" id="KW-1185">Reference proteome</keyword>
<gene>
    <name evidence="2" type="ORF">GCM10011611_17460</name>
</gene>
<dbReference type="PANTHER" id="PTHR11895">
    <property type="entry name" value="TRANSAMIDASE"/>
    <property type="match status" value="1"/>
</dbReference>
<dbReference type="AlphaFoldDB" id="A0A8J2YT05"/>
<evidence type="ECO:0000313" key="2">
    <source>
        <dbReference type="EMBL" id="GGF12352.1"/>
    </source>
</evidence>
<proteinExistence type="predicted"/>
<dbReference type="InterPro" id="IPR036928">
    <property type="entry name" value="AS_sf"/>
</dbReference>
<dbReference type="RefSeq" id="WP_189044703.1">
    <property type="nucleotide sequence ID" value="NZ_BMJQ01000004.1"/>
</dbReference>
<dbReference type="Proteomes" id="UP000646365">
    <property type="component" value="Unassembled WGS sequence"/>
</dbReference>
<dbReference type="Pfam" id="PF01425">
    <property type="entry name" value="Amidase"/>
    <property type="match status" value="1"/>
</dbReference>
<name>A0A8J2YT05_9PROT</name>
<organism evidence="2 3">
    <name type="scientific">Aliidongia dinghuensis</name>
    <dbReference type="NCBI Taxonomy" id="1867774"/>
    <lineage>
        <taxon>Bacteria</taxon>
        <taxon>Pseudomonadati</taxon>
        <taxon>Pseudomonadota</taxon>
        <taxon>Alphaproteobacteria</taxon>
        <taxon>Rhodospirillales</taxon>
        <taxon>Dongiaceae</taxon>
        <taxon>Aliidongia</taxon>
    </lineage>
</organism>
<dbReference type="InterPro" id="IPR000120">
    <property type="entry name" value="Amidase"/>
</dbReference>
<dbReference type="SUPFAM" id="SSF75304">
    <property type="entry name" value="Amidase signature (AS) enzymes"/>
    <property type="match status" value="1"/>
</dbReference>
<sequence length="428" mass="44473">MEDLFRLTATAARLLISAGRLDPADLLEACLARIAAREPAVRAFAFVDPAQVRRATPRPGPLASFPLAGIPLGVKDVFDTADMPTEHGSPIWRGWRPKGDAAAVSLARAAGATVIGKTVTAEFAIRTPGPTAHPQTLQHTPGGSSSGSAAGVADGFFPLAYGTQAMGSLIKPAAYCGIVGYKPSFGAINRAGMKIVAETLDTVGVLARSVADCALFVGAVTGLDLGDPDTRPERAPRIGLCRSPAWSKALPETRTLLAKVEAALARAGAAVVERELPSAFDCFQEAFPRVLNREAAHGLRWELLHAPEQISPPLYDQLQAGLAVGAADYVAAAETLTELRRAFPLVMEDLDILVTPAATGEAPEGLASTGDSAFNSLWTALYVPCVSVPAGVGPTGLPLGIQIVARRGADRAALAWAQWVAAALEAGL</sequence>
<dbReference type="InterPro" id="IPR023631">
    <property type="entry name" value="Amidase_dom"/>
</dbReference>